<keyword evidence="3" id="KW-0963">Cytoplasm</keyword>
<dbReference type="Gene3D" id="3.30.420.60">
    <property type="entry name" value="eRF1 domain 2"/>
    <property type="match status" value="1"/>
</dbReference>
<dbReference type="Gene3D" id="3.30.1330.30">
    <property type="match status" value="1"/>
</dbReference>
<feature type="domain" description="eRF1" evidence="8">
    <location>
        <begin position="282"/>
        <end position="371"/>
    </location>
</feature>
<dbReference type="Pfam" id="PF03465">
    <property type="entry name" value="eRF1_3"/>
    <property type="match status" value="1"/>
</dbReference>
<organism evidence="9 10">
    <name type="scientific">Halogranum amylolyticum</name>
    <dbReference type="NCBI Taxonomy" id="660520"/>
    <lineage>
        <taxon>Archaea</taxon>
        <taxon>Methanobacteriati</taxon>
        <taxon>Methanobacteriota</taxon>
        <taxon>Stenosarchaea group</taxon>
        <taxon>Halobacteria</taxon>
        <taxon>Halobacteriales</taxon>
        <taxon>Haloferacaceae</taxon>
    </lineage>
</organism>
<evidence type="ECO:0000256" key="4">
    <source>
        <dbReference type="ARBA" id="ARBA00022917"/>
    </source>
</evidence>
<dbReference type="Gene3D" id="3.30.960.10">
    <property type="entry name" value="eRF1 domain 1"/>
    <property type="match status" value="1"/>
</dbReference>
<evidence type="ECO:0000259" key="8">
    <source>
        <dbReference type="Pfam" id="PF03465"/>
    </source>
</evidence>
<evidence type="ECO:0000256" key="3">
    <source>
        <dbReference type="ARBA" id="ARBA00022490"/>
    </source>
</evidence>
<evidence type="ECO:0000256" key="2">
    <source>
        <dbReference type="ARBA" id="ARBA00005326"/>
    </source>
</evidence>
<keyword evidence="10" id="KW-1185">Reference proteome</keyword>
<evidence type="ECO:0000313" key="10">
    <source>
        <dbReference type="Proteomes" id="UP000199126"/>
    </source>
</evidence>
<dbReference type="InterPro" id="IPR029064">
    <property type="entry name" value="Ribosomal_eL30-like_sf"/>
</dbReference>
<dbReference type="InterPro" id="IPR005142">
    <property type="entry name" value="eRF1_3"/>
</dbReference>
<reference evidence="10" key="1">
    <citation type="submission" date="2016-10" db="EMBL/GenBank/DDBJ databases">
        <authorList>
            <person name="Varghese N."/>
            <person name="Submissions S."/>
        </authorList>
    </citation>
    <scope>NUCLEOTIDE SEQUENCE [LARGE SCALE GENOMIC DNA]</scope>
    <source>
        <strain evidence="10">CGMCC 1.10121</strain>
    </source>
</reference>
<dbReference type="SUPFAM" id="SSF55315">
    <property type="entry name" value="L30e-like"/>
    <property type="match status" value="1"/>
</dbReference>
<dbReference type="SUPFAM" id="SSF55481">
    <property type="entry name" value="N-terminal domain of eukaryotic peptide chain release factor subunit 1, ERF1"/>
    <property type="match status" value="1"/>
</dbReference>
<comment type="similarity">
    <text evidence="2">Belongs to the eukaryotic release factor 1 family.</text>
</comment>
<feature type="region of interest" description="Disordered" evidence="5">
    <location>
        <begin position="162"/>
        <end position="182"/>
    </location>
</feature>
<dbReference type="InterPro" id="IPR005140">
    <property type="entry name" value="eRF1_Pelota-like_N"/>
</dbReference>
<dbReference type="RefSeq" id="WP_089820949.1">
    <property type="nucleotide sequence ID" value="NZ_FODV01000001.1"/>
</dbReference>
<evidence type="ECO:0000259" key="6">
    <source>
        <dbReference type="Pfam" id="PF03463"/>
    </source>
</evidence>
<keyword evidence="4" id="KW-0648">Protein biosynthesis</keyword>
<dbReference type="Proteomes" id="UP000199126">
    <property type="component" value="Unassembled WGS sequence"/>
</dbReference>
<feature type="domain" description="eRF1" evidence="7">
    <location>
        <begin position="133"/>
        <end position="272"/>
    </location>
</feature>
<evidence type="ECO:0000313" key="9">
    <source>
        <dbReference type="EMBL" id="SEO29746.1"/>
    </source>
</evidence>
<gene>
    <name evidence="9" type="ORF">SAMN04487948_101600</name>
</gene>
<evidence type="ECO:0000259" key="7">
    <source>
        <dbReference type="Pfam" id="PF03464"/>
    </source>
</evidence>
<evidence type="ECO:0000256" key="1">
    <source>
        <dbReference type="ARBA" id="ARBA00004496"/>
    </source>
</evidence>
<dbReference type="InterPro" id="IPR024049">
    <property type="entry name" value="eRF1_1_sf"/>
</dbReference>
<dbReference type="PANTHER" id="PTHR10113">
    <property type="entry name" value="PEPTIDE CHAIN RELEASE FACTOR SUBUNIT 1"/>
    <property type="match status" value="1"/>
</dbReference>
<dbReference type="AlphaFoldDB" id="A0A1H8NJK4"/>
<accession>A0A1H8NJK4</accession>
<dbReference type="EMBL" id="FODV01000001">
    <property type="protein sequence ID" value="SEO29746.1"/>
    <property type="molecule type" value="Genomic_DNA"/>
</dbReference>
<feature type="domain" description="eRF1/Pelota-like N-terminal" evidence="6">
    <location>
        <begin position="11"/>
        <end position="124"/>
    </location>
</feature>
<dbReference type="SUPFAM" id="SSF53137">
    <property type="entry name" value="Translational machinery components"/>
    <property type="match status" value="1"/>
</dbReference>
<comment type="subcellular location">
    <subcellularLocation>
        <location evidence="1">Cytoplasm</location>
    </subcellularLocation>
</comment>
<dbReference type="InterPro" id="IPR042226">
    <property type="entry name" value="eFR1_2_sf"/>
</dbReference>
<sequence>MSTGDTLSDEIETISDAEADGEQLVTVAIPADESLEAMRGRVEEDHAEAEYLNDREEVRKPLKQALEETRRILHDYDETPENGLVAYVGTVEGDLVTKVFDDLPDPVTEATYGYANEFDTTPLEPTTSGTETYGLVVVARESAVVGRYDGETIEQIETVESDVPSKQAAEGGKEDRFEGRSQERKAEFFETVGDVLSRTFLEAEHGESETDAPAHDDVSIAGLVLGGSEVIVEEFRKGDHLPDRLADVTVGSFSVEYGSEAGLRRLVDAAEEADALDTTDARAALDRFLDALAADDESAVGGRDDVDEALEYGAVETLLLSESLPAEDAQTLRARAEEKEATCVVVPEALDRAERLQAGFDGVGAVLRFDVE</sequence>
<dbReference type="OrthoDB" id="1011at2157"/>
<dbReference type="Pfam" id="PF03463">
    <property type="entry name" value="eRF1_1"/>
    <property type="match status" value="1"/>
</dbReference>
<evidence type="ECO:0000256" key="5">
    <source>
        <dbReference type="SAM" id="MobiDB-lite"/>
    </source>
</evidence>
<proteinExistence type="inferred from homology"/>
<feature type="compositionally biased region" description="Basic and acidic residues" evidence="5">
    <location>
        <begin position="171"/>
        <end position="182"/>
    </location>
</feature>
<dbReference type="Pfam" id="PF03464">
    <property type="entry name" value="eRF1_2"/>
    <property type="match status" value="1"/>
</dbReference>
<dbReference type="InterPro" id="IPR004403">
    <property type="entry name" value="Peptide_chain-rel_eRF1/aRF1"/>
</dbReference>
<dbReference type="InterPro" id="IPR005141">
    <property type="entry name" value="eRF1_2"/>
</dbReference>
<name>A0A1H8NJK4_9EURY</name>
<dbReference type="GO" id="GO:0003747">
    <property type="term" value="F:translation release factor activity"/>
    <property type="evidence" value="ECO:0007669"/>
    <property type="project" value="InterPro"/>
</dbReference>
<protein>
    <submittedName>
        <fullName evidence="9">Peptide chain release factor 1</fullName>
    </submittedName>
</protein>